<feature type="region of interest" description="Disordered" evidence="1">
    <location>
        <begin position="120"/>
        <end position="145"/>
    </location>
</feature>
<feature type="compositionally biased region" description="Polar residues" evidence="1">
    <location>
        <begin position="535"/>
        <end position="547"/>
    </location>
</feature>
<reference evidence="3" key="3">
    <citation type="submission" date="2025-08" db="UniProtKB">
        <authorList>
            <consortium name="RefSeq"/>
        </authorList>
    </citation>
    <scope>IDENTIFICATION</scope>
    <source>
        <strain evidence="3">NI907</strain>
    </source>
</reference>
<feature type="compositionally biased region" description="Polar residues" evidence="1">
    <location>
        <begin position="419"/>
        <end position="462"/>
    </location>
</feature>
<feature type="compositionally biased region" description="Polar residues" evidence="1">
    <location>
        <begin position="385"/>
        <end position="412"/>
    </location>
</feature>
<feature type="region of interest" description="Disordered" evidence="1">
    <location>
        <begin position="595"/>
        <end position="615"/>
    </location>
</feature>
<dbReference type="GeneID" id="41957012"/>
<gene>
    <name evidence="3" type="ORF">PgNI_02030</name>
</gene>
<feature type="region of interest" description="Disordered" evidence="1">
    <location>
        <begin position="157"/>
        <end position="203"/>
    </location>
</feature>
<feature type="region of interest" description="Disordered" evidence="1">
    <location>
        <begin position="223"/>
        <end position="329"/>
    </location>
</feature>
<organism evidence="2 3">
    <name type="scientific">Pyricularia grisea</name>
    <name type="common">Crabgrass-specific blast fungus</name>
    <name type="synonym">Magnaporthe grisea</name>
    <dbReference type="NCBI Taxonomy" id="148305"/>
    <lineage>
        <taxon>Eukaryota</taxon>
        <taxon>Fungi</taxon>
        <taxon>Dikarya</taxon>
        <taxon>Ascomycota</taxon>
        <taxon>Pezizomycotina</taxon>
        <taxon>Sordariomycetes</taxon>
        <taxon>Sordariomycetidae</taxon>
        <taxon>Magnaporthales</taxon>
        <taxon>Pyriculariaceae</taxon>
        <taxon>Pyricularia</taxon>
    </lineage>
</organism>
<dbReference type="RefSeq" id="XP_030987649.1">
    <property type="nucleotide sequence ID" value="XM_031122100.1"/>
</dbReference>
<accession>A0A6P8BKV6</accession>
<reference evidence="3" key="1">
    <citation type="journal article" date="2019" name="Mol. Biol. Evol.">
        <title>Blast fungal genomes show frequent chromosomal changes, gene gains and losses, and effector gene turnover.</title>
        <authorList>
            <person name="Gomez Luciano L.B."/>
            <person name="Jason Tsai I."/>
            <person name="Chuma I."/>
            <person name="Tosa Y."/>
            <person name="Chen Y.H."/>
            <person name="Li J.Y."/>
            <person name="Li M.Y."/>
            <person name="Jade Lu M.Y."/>
            <person name="Nakayashiki H."/>
            <person name="Li W.H."/>
        </authorList>
    </citation>
    <scope>NUCLEOTIDE SEQUENCE</scope>
    <source>
        <strain evidence="3">NI907</strain>
    </source>
</reference>
<protein>
    <submittedName>
        <fullName evidence="3">Uncharacterized protein</fullName>
    </submittedName>
</protein>
<evidence type="ECO:0000313" key="3">
    <source>
        <dbReference type="RefSeq" id="XP_030987649.1"/>
    </source>
</evidence>
<evidence type="ECO:0000313" key="2">
    <source>
        <dbReference type="Proteomes" id="UP000515153"/>
    </source>
</evidence>
<feature type="compositionally biased region" description="Polar residues" evidence="1">
    <location>
        <begin position="182"/>
        <end position="199"/>
    </location>
</feature>
<reference evidence="3" key="2">
    <citation type="submission" date="2019-10" db="EMBL/GenBank/DDBJ databases">
        <authorList>
            <consortium name="NCBI Genome Project"/>
        </authorList>
    </citation>
    <scope>NUCLEOTIDE SEQUENCE</scope>
    <source>
        <strain evidence="3">NI907</strain>
    </source>
</reference>
<dbReference type="Proteomes" id="UP000515153">
    <property type="component" value="Unplaced"/>
</dbReference>
<feature type="compositionally biased region" description="Basic and acidic residues" evidence="1">
    <location>
        <begin position="245"/>
        <end position="257"/>
    </location>
</feature>
<dbReference type="AlphaFoldDB" id="A0A6P8BKV6"/>
<keyword evidence="2" id="KW-1185">Reference proteome</keyword>
<feature type="region of interest" description="Disordered" evidence="1">
    <location>
        <begin position="383"/>
        <end position="558"/>
    </location>
</feature>
<sequence>MRSIGLWPWFKDQGLIPVEMPFAVCNLPRVMRLLQSDISAKRTPAPVFRLKINAQYLEQKCIALIIEACGNPKPNYQGCHQCFSLGLECITADGLGPAAEEAADHTCARCLFFNEKSSMGPGTPCSLRSQHSAGAADPQPSQIPESSISHKAYVGSTRDHVTQQVTGSGSPGALSTAVPTAKPTTNKTPYPAALTSNPLSVIPQKRQATDVPRLNTQGLIAHHTAQPIPDQPASYGETGGPRLADANRHQDSARDVTQKAPGVAGPVAVNTSTLAQQTPRLTGQYTWQPPTPATQYEKSYPTDAAQPAVKRKRGRPPKDRSVQSGPPMQVWVGDVPIENYSDEQLAVGISVFTAELNRRRFGTPYPAHFNPKRTIFTPAMPVTTPRVSATPQNPQVYPQGRSQVTATGSSPAVSAYGPYQTNLSGPSPRSGAQPQTSLGNTVGTSTSHSKAMISPSTTSQLISPPPSSGPRQLPLPLGSAQTSQATGFAHSTSPLRRETTVSISTESGSVADGSTQGEHETAGALKNTLAGASGPATTPWGQFSRSPSEAAPVSPSDDSAVFIKNEPGTGIRLAERPASIATAALSLATDLARTEEGGARDYRRQSSPRVKIERD</sequence>
<name>A0A6P8BKV6_PYRGI</name>
<proteinExistence type="predicted"/>
<evidence type="ECO:0000256" key="1">
    <source>
        <dbReference type="SAM" id="MobiDB-lite"/>
    </source>
</evidence>
<feature type="compositionally biased region" description="Polar residues" evidence="1">
    <location>
        <begin position="479"/>
        <end position="516"/>
    </location>
</feature>
<feature type="compositionally biased region" description="Polar residues" evidence="1">
    <location>
        <begin position="269"/>
        <end position="297"/>
    </location>
</feature>
<dbReference type="KEGG" id="pgri:PgNI_02030"/>